<dbReference type="OrthoDB" id="2061882at2"/>
<reference evidence="1 2" key="1">
    <citation type="submission" date="2018-10" db="EMBL/GenBank/DDBJ databases">
        <title>Draft Genome Sequence of Anaerotignum sp. KCTC 15736.</title>
        <authorList>
            <person name="Choi S.H."/>
            <person name="Kim J.S."/>
            <person name="Kang S.W."/>
            <person name="Lee J.S."/>
            <person name="Park S.H."/>
        </authorList>
    </citation>
    <scope>NUCLEOTIDE SEQUENCE [LARGE SCALE GENOMIC DNA]</scope>
    <source>
        <strain evidence="1 2">KCTC 15736</strain>
    </source>
</reference>
<comment type="caution">
    <text evidence="1">The sequence shown here is derived from an EMBL/GenBank/DDBJ whole genome shotgun (WGS) entry which is preliminary data.</text>
</comment>
<protein>
    <submittedName>
        <fullName evidence="1">Uncharacterized protein</fullName>
    </submittedName>
</protein>
<accession>A0A401LBU8</accession>
<organism evidence="1 2">
    <name type="scientific">Anaerotignum faecicola</name>
    <dbReference type="NCBI Taxonomy" id="2358141"/>
    <lineage>
        <taxon>Bacteria</taxon>
        <taxon>Bacillati</taxon>
        <taxon>Bacillota</taxon>
        <taxon>Clostridia</taxon>
        <taxon>Lachnospirales</taxon>
        <taxon>Anaerotignaceae</taxon>
        <taxon>Anaerotignum</taxon>
    </lineage>
</organism>
<dbReference type="RefSeq" id="WP_016407622.1">
    <property type="nucleotide sequence ID" value="NZ_DAVZTY010000047.1"/>
</dbReference>
<dbReference type="EMBL" id="BHVZ01000001">
    <property type="protein sequence ID" value="GCB28999.1"/>
    <property type="molecule type" value="Genomic_DNA"/>
</dbReference>
<evidence type="ECO:0000313" key="2">
    <source>
        <dbReference type="Proteomes" id="UP000287361"/>
    </source>
</evidence>
<proteinExistence type="predicted"/>
<dbReference type="Proteomes" id="UP000287361">
    <property type="component" value="Unassembled WGS sequence"/>
</dbReference>
<dbReference type="AlphaFoldDB" id="A0A401LBU8"/>
<dbReference type="GeneID" id="86193659"/>
<sequence length="193" mass="21620">MLGFHADGIRLFGASDTLVAALKKHKLPLVKTSTTNTLVFAVNTAEPLTKKLYLPSFLAPQAPWFSCFVGDAERPAEYSLHFAAEEDLVDFILSMYYCAQGFLHLDFDLAELVTKLNPSPEYVIHSFEEKDFHKIGEEGAFAACFCFLEGGFMESDRLFGKLTKEYGVGADKIMLAGSFDSKYQFLRTFIPQK</sequence>
<name>A0A401LBU8_9FIRM</name>
<evidence type="ECO:0000313" key="1">
    <source>
        <dbReference type="EMBL" id="GCB28999.1"/>
    </source>
</evidence>
<keyword evidence="2" id="KW-1185">Reference proteome</keyword>
<gene>
    <name evidence="1" type="ORF">KGMB03357_06600</name>
</gene>